<organism evidence="2 3">
    <name type="scientific">Pseudolycoriella hygida</name>
    <dbReference type="NCBI Taxonomy" id="35572"/>
    <lineage>
        <taxon>Eukaryota</taxon>
        <taxon>Metazoa</taxon>
        <taxon>Ecdysozoa</taxon>
        <taxon>Arthropoda</taxon>
        <taxon>Hexapoda</taxon>
        <taxon>Insecta</taxon>
        <taxon>Pterygota</taxon>
        <taxon>Neoptera</taxon>
        <taxon>Endopterygota</taxon>
        <taxon>Diptera</taxon>
        <taxon>Nematocera</taxon>
        <taxon>Sciaroidea</taxon>
        <taxon>Sciaridae</taxon>
        <taxon>Pseudolycoriella</taxon>
    </lineage>
</organism>
<dbReference type="EMBL" id="WJQU01000002">
    <property type="protein sequence ID" value="KAJ6641644.1"/>
    <property type="molecule type" value="Genomic_DNA"/>
</dbReference>
<keyword evidence="3" id="KW-1185">Reference proteome</keyword>
<comment type="caution">
    <text evidence="2">The sequence shown here is derived from an EMBL/GenBank/DDBJ whole genome shotgun (WGS) entry which is preliminary data.</text>
</comment>
<feature type="non-terminal residue" evidence="2">
    <location>
        <position position="1"/>
    </location>
</feature>
<feature type="signal peptide" evidence="1">
    <location>
        <begin position="1"/>
        <end position="21"/>
    </location>
</feature>
<reference evidence="2" key="1">
    <citation type="submission" date="2022-07" db="EMBL/GenBank/DDBJ databases">
        <authorList>
            <person name="Trinca V."/>
            <person name="Uliana J.V.C."/>
            <person name="Torres T.T."/>
            <person name="Ward R.J."/>
            <person name="Monesi N."/>
        </authorList>
    </citation>
    <scope>NUCLEOTIDE SEQUENCE</scope>
    <source>
        <strain evidence="2">HSMRA1968</strain>
        <tissue evidence="2">Whole embryos</tissue>
    </source>
</reference>
<dbReference type="AlphaFoldDB" id="A0A9Q0N108"/>
<sequence>MKWSLFLCVLLFVNLIALNSCENANTEINADDWDDIEDKIAGHFIEKRAARSGRHREVKRPRMKWSLFLCVLLFFSKLNEEEFEVKQIAIFLRYFQLLVLSSSLNITKHHLSDHIAVT</sequence>
<evidence type="ECO:0000313" key="2">
    <source>
        <dbReference type="EMBL" id="KAJ6641644.1"/>
    </source>
</evidence>
<accession>A0A9Q0N108</accession>
<name>A0A9Q0N108_9DIPT</name>
<evidence type="ECO:0000256" key="1">
    <source>
        <dbReference type="SAM" id="SignalP"/>
    </source>
</evidence>
<proteinExistence type="predicted"/>
<dbReference type="Proteomes" id="UP001151699">
    <property type="component" value="Chromosome B"/>
</dbReference>
<protein>
    <submittedName>
        <fullName evidence="2">Uncharacterized protein</fullName>
    </submittedName>
</protein>
<keyword evidence="1" id="KW-0732">Signal</keyword>
<feature type="chain" id="PRO_5040499804" evidence="1">
    <location>
        <begin position="22"/>
        <end position="118"/>
    </location>
</feature>
<evidence type="ECO:0000313" key="3">
    <source>
        <dbReference type="Proteomes" id="UP001151699"/>
    </source>
</evidence>
<gene>
    <name evidence="2" type="ORF">Bhyg_06584</name>
</gene>